<feature type="transmembrane region" description="Helical" evidence="1">
    <location>
        <begin position="275"/>
        <end position="293"/>
    </location>
</feature>
<dbReference type="Proteomes" id="UP000280298">
    <property type="component" value="Chromosome"/>
</dbReference>
<feature type="transmembrane region" description="Helical" evidence="1">
    <location>
        <begin position="141"/>
        <end position="163"/>
    </location>
</feature>
<feature type="transmembrane region" description="Helical" evidence="1">
    <location>
        <begin position="538"/>
        <end position="557"/>
    </location>
</feature>
<dbReference type="AlphaFoldDB" id="A0A3Q9EYB1"/>
<dbReference type="OrthoDB" id="3784811at2"/>
<reference evidence="2 3" key="1">
    <citation type="journal article" date="2019" name="Int. J. Syst. Evol. Microbiol.">
        <title>Streptomyces cyaneochromogenes sp. nov., a blue pigment-producing actinomycete from manganese-contaminated soil.</title>
        <authorList>
            <person name="Tang X."/>
            <person name="Zhao J."/>
            <person name="Li K."/>
            <person name="Chen Z."/>
            <person name="Sun Y."/>
            <person name="Gao J."/>
        </authorList>
    </citation>
    <scope>NUCLEOTIDE SEQUENCE [LARGE SCALE GENOMIC DNA]</scope>
    <source>
        <strain evidence="2 3">MK-45</strain>
    </source>
</reference>
<feature type="transmembrane region" description="Helical" evidence="1">
    <location>
        <begin position="601"/>
        <end position="620"/>
    </location>
</feature>
<feature type="transmembrane region" description="Helical" evidence="1">
    <location>
        <begin position="408"/>
        <end position="426"/>
    </location>
</feature>
<evidence type="ECO:0000256" key="1">
    <source>
        <dbReference type="SAM" id="Phobius"/>
    </source>
</evidence>
<sequence>MKPVATATRRAAARRTVLGGTALAALVEFVPGAPTSLLTLAGLWLLLGAPIVLWYSVASRVVSTRDGGVLLAVGLTVIGDIVVALAVNTVLPLVGVARPLDRASLTIASALSVLVIAVVTEPPSERMVDSAWWRTARLRSVPGLVAVPVLGTVTLVLSVAGPIRLNNGLGSAVSGAALISVAALLMLSIWRRNRYSAYVVELALFCAAGGLLLLTSLRGWYVIGHDTQTEFWVFQVTEDADRWDMAAFPDPYNACLSITLLPTSLAELTAISGTYVFKVLLPLLFALTPVLVYRSVRNVAPQLVALLSAVYFMAMPTFFTDMTFLARQEVAFLLLGCVMVVVTDTGRPLRVRRVTVTVLAVGIVLSHYSTTYVVVVVLGLALVLDLGWRLVSRLRRRNAPDAPKRGLVTWWMVAAIAAATVVWVGPATQTSGPLQRTVATTARDLTRGEMSSRSSDTAYSLFGDPGLSPAQQLDAFRADSLRQTAEDRAAGVYPPLSVVERYPTPVVPQQDMPLTSAGEELQELGLDVTAANGFLRDAAARMMQVFLFIGVIVTVMWRHREFRPTRDQVTLTIGMISVIGLLTVLPQLSVDYGMLRAFQQGLIVFAPFVAAGSLWVFGWARRGAAPIACTLALALFLDLTGVIPKLFGGYPPQLHLNNAGQDYDLYYVHPEERTAVEWLEGRISKREHANVQSDQVLANSYAFSRLKPLIQSRAVNDFYPALVEKQSYVFLDAMTVRNGEAGIVHRGDDITYRYPRAFLDAVKNKVYSNGGAEIYR</sequence>
<feature type="transmembrane region" description="Helical" evidence="1">
    <location>
        <begin position="627"/>
        <end position="647"/>
    </location>
</feature>
<evidence type="ECO:0000313" key="2">
    <source>
        <dbReference type="EMBL" id="AZQ39039.1"/>
    </source>
</evidence>
<dbReference type="EMBL" id="CP034539">
    <property type="protein sequence ID" value="AZQ39039.1"/>
    <property type="molecule type" value="Genomic_DNA"/>
</dbReference>
<feature type="transmembrane region" description="Helical" evidence="1">
    <location>
        <begin position="169"/>
        <end position="190"/>
    </location>
</feature>
<keyword evidence="3" id="KW-1185">Reference proteome</keyword>
<dbReference type="InterPro" id="IPR018701">
    <property type="entry name" value="DUF2206_membrane"/>
</dbReference>
<feature type="transmembrane region" description="Helical" evidence="1">
    <location>
        <begin position="369"/>
        <end position="388"/>
    </location>
</feature>
<keyword evidence="1" id="KW-0472">Membrane</keyword>
<proteinExistence type="predicted"/>
<feature type="transmembrane region" description="Helical" evidence="1">
    <location>
        <begin position="202"/>
        <end position="223"/>
    </location>
</feature>
<organism evidence="2 3">
    <name type="scientific">Streptomyces cyaneochromogenes</name>
    <dbReference type="NCBI Taxonomy" id="2496836"/>
    <lineage>
        <taxon>Bacteria</taxon>
        <taxon>Bacillati</taxon>
        <taxon>Actinomycetota</taxon>
        <taxon>Actinomycetes</taxon>
        <taxon>Kitasatosporales</taxon>
        <taxon>Streptomycetaceae</taxon>
        <taxon>Streptomyces</taxon>
    </lineage>
</organism>
<feature type="transmembrane region" description="Helical" evidence="1">
    <location>
        <begin position="103"/>
        <end position="120"/>
    </location>
</feature>
<feature type="transmembrane region" description="Helical" evidence="1">
    <location>
        <begin position="69"/>
        <end position="91"/>
    </location>
</feature>
<feature type="transmembrane region" description="Helical" evidence="1">
    <location>
        <begin position="569"/>
        <end position="589"/>
    </location>
</feature>
<feature type="transmembrane region" description="Helical" evidence="1">
    <location>
        <begin position="299"/>
        <end position="319"/>
    </location>
</feature>
<gene>
    <name evidence="2" type="ORF">EJ357_41050</name>
</gene>
<dbReference type="RefSeq" id="WP_126396934.1">
    <property type="nucleotide sequence ID" value="NZ_CP034539.1"/>
</dbReference>
<dbReference type="KEGG" id="scya:EJ357_41050"/>
<protein>
    <submittedName>
        <fullName evidence="2">DUF2206 domain-containing protein</fullName>
    </submittedName>
</protein>
<keyword evidence="1" id="KW-1133">Transmembrane helix</keyword>
<evidence type="ECO:0000313" key="3">
    <source>
        <dbReference type="Proteomes" id="UP000280298"/>
    </source>
</evidence>
<name>A0A3Q9EYB1_9ACTN</name>
<dbReference type="Pfam" id="PF09971">
    <property type="entry name" value="DUF2206"/>
    <property type="match status" value="1"/>
</dbReference>
<feature type="transmembrane region" description="Helical" evidence="1">
    <location>
        <begin position="12"/>
        <end position="31"/>
    </location>
</feature>
<keyword evidence="1" id="KW-0812">Transmembrane</keyword>
<accession>A0A3Q9EYB1</accession>
<feature type="transmembrane region" description="Helical" evidence="1">
    <location>
        <begin position="37"/>
        <end position="57"/>
    </location>
</feature>